<dbReference type="SMART" id="SM00448">
    <property type="entry name" value="REC"/>
    <property type="match status" value="1"/>
</dbReference>
<dbReference type="PROSITE" id="PS50110">
    <property type="entry name" value="RESPONSE_REGULATORY"/>
    <property type="match status" value="1"/>
</dbReference>
<dbReference type="CDD" id="cd17574">
    <property type="entry name" value="REC_OmpR"/>
    <property type="match status" value="1"/>
</dbReference>
<dbReference type="PANTHER" id="PTHR48111">
    <property type="entry name" value="REGULATOR OF RPOS"/>
    <property type="match status" value="1"/>
</dbReference>
<accession>A0A1W1DVG8</accession>
<feature type="domain" description="Response regulatory" evidence="2">
    <location>
        <begin position="21"/>
        <end position="137"/>
    </location>
</feature>
<dbReference type="GO" id="GO:0005829">
    <property type="term" value="C:cytosol"/>
    <property type="evidence" value="ECO:0007669"/>
    <property type="project" value="TreeGrafter"/>
</dbReference>
<dbReference type="InterPro" id="IPR001867">
    <property type="entry name" value="OmpR/PhoB-type_DNA-bd"/>
</dbReference>
<proteinExistence type="predicted"/>
<protein>
    <submittedName>
        <fullName evidence="4">Two-component response regulator CreB</fullName>
    </submittedName>
</protein>
<dbReference type="InterPro" id="IPR016032">
    <property type="entry name" value="Sig_transdc_resp-reg_C-effctor"/>
</dbReference>
<gene>
    <name evidence="4" type="ORF">MNB_SUP05-9-214</name>
</gene>
<dbReference type="SUPFAM" id="SSF46894">
    <property type="entry name" value="C-terminal effector domain of the bipartite response regulators"/>
    <property type="match status" value="1"/>
</dbReference>
<dbReference type="GO" id="GO:0000156">
    <property type="term" value="F:phosphorelay response regulator activity"/>
    <property type="evidence" value="ECO:0007669"/>
    <property type="project" value="TreeGrafter"/>
</dbReference>
<dbReference type="Gene3D" id="3.40.50.2300">
    <property type="match status" value="1"/>
</dbReference>
<keyword evidence="1" id="KW-0238">DNA-binding</keyword>
<dbReference type="PANTHER" id="PTHR48111:SF6">
    <property type="entry name" value="TRANSCRIPTIONAL REGULATORY PROTEIN CREB"/>
    <property type="match status" value="1"/>
</dbReference>
<dbReference type="PROSITE" id="PS51755">
    <property type="entry name" value="OMPR_PHOB"/>
    <property type="match status" value="1"/>
</dbReference>
<dbReference type="EMBL" id="FPHX01000197">
    <property type="protein sequence ID" value="SFV85573.1"/>
    <property type="molecule type" value="Genomic_DNA"/>
</dbReference>
<dbReference type="Gene3D" id="1.10.10.10">
    <property type="entry name" value="Winged helix-like DNA-binding domain superfamily/Winged helix DNA-binding domain"/>
    <property type="match status" value="1"/>
</dbReference>
<dbReference type="Gene3D" id="6.10.250.690">
    <property type="match status" value="1"/>
</dbReference>
<organism evidence="4">
    <name type="scientific">hydrothermal vent metagenome</name>
    <dbReference type="NCBI Taxonomy" id="652676"/>
    <lineage>
        <taxon>unclassified sequences</taxon>
        <taxon>metagenomes</taxon>
        <taxon>ecological metagenomes</taxon>
    </lineage>
</organism>
<dbReference type="CDD" id="cd00383">
    <property type="entry name" value="trans_reg_C"/>
    <property type="match status" value="1"/>
</dbReference>
<dbReference type="GO" id="GO:0032993">
    <property type="term" value="C:protein-DNA complex"/>
    <property type="evidence" value="ECO:0007669"/>
    <property type="project" value="TreeGrafter"/>
</dbReference>
<dbReference type="AlphaFoldDB" id="A0A1W1DVG8"/>
<evidence type="ECO:0000259" key="2">
    <source>
        <dbReference type="PROSITE" id="PS50110"/>
    </source>
</evidence>
<reference evidence="4" key="1">
    <citation type="submission" date="2016-10" db="EMBL/GenBank/DDBJ databases">
        <authorList>
            <person name="de Groot N.N."/>
        </authorList>
    </citation>
    <scope>NUCLEOTIDE SEQUENCE</scope>
</reference>
<dbReference type="SMART" id="SM00862">
    <property type="entry name" value="Trans_reg_C"/>
    <property type="match status" value="1"/>
</dbReference>
<dbReference type="Pfam" id="PF00072">
    <property type="entry name" value="Response_reg"/>
    <property type="match status" value="1"/>
</dbReference>
<dbReference type="InterPro" id="IPR039420">
    <property type="entry name" value="WalR-like"/>
</dbReference>
<feature type="domain" description="OmpR/PhoB-type" evidence="3">
    <location>
        <begin position="148"/>
        <end position="249"/>
    </location>
</feature>
<evidence type="ECO:0000256" key="1">
    <source>
        <dbReference type="ARBA" id="ARBA00023125"/>
    </source>
</evidence>
<evidence type="ECO:0000313" key="4">
    <source>
        <dbReference type="EMBL" id="SFV85573.1"/>
    </source>
</evidence>
<dbReference type="InterPro" id="IPR001789">
    <property type="entry name" value="Sig_transdc_resp-reg_receiver"/>
</dbReference>
<sequence length="249" mass="28115">MTCIYKLQYAHVRKNQPIMPNILLVEDDKVIAESIIFALENDYDSFKVHCCTLGNDAIDYFNNNDVDLILLDIGLPDISGFDVLRKIRKSSEVPVIIVTARDDDADIILGLEGMGADDYVTKPLSPRVLVARVKAQLRHVNQQSSSTEKPASEGKQIFTTNKDLNQILLHDQAINLTKAECKILLHLVENPNRIHSKEQLLNIMYDRPTGSSENTIVTHIRLIRRALNKIDADNEYIKNHRGLGYSLAL</sequence>
<dbReference type="GO" id="GO:0000976">
    <property type="term" value="F:transcription cis-regulatory region binding"/>
    <property type="evidence" value="ECO:0007669"/>
    <property type="project" value="TreeGrafter"/>
</dbReference>
<dbReference type="InterPro" id="IPR036388">
    <property type="entry name" value="WH-like_DNA-bd_sf"/>
</dbReference>
<dbReference type="InterPro" id="IPR011006">
    <property type="entry name" value="CheY-like_superfamily"/>
</dbReference>
<name>A0A1W1DVG8_9ZZZZ</name>
<dbReference type="Pfam" id="PF00486">
    <property type="entry name" value="Trans_reg_C"/>
    <property type="match status" value="1"/>
</dbReference>
<dbReference type="GO" id="GO:0006355">
    <property type="term" value="P:regulation of DNA-templated transcription"/>
    <property type="evidence" value="ECO:0007669"/>
    <property type="project" value="InterPro"/>
</dbReference>
<dbReference type="SUPFAM" id="SSF52172">
    <property type="entry name" value="CheY-like"/>
    <property type="match status" value="1"/>
</dbReference>
<evidence type="ECO:0000259" key="3">
    <source>
        <dbReference type="PROSITE" id="PS51755"/>
    </source>
</evidence>